<evidence type="ECO:0000313" key="2">
    <source>
        <dbReference type="EMBL" id="CAL8136910.1"/>
    </source>
</evidence>
<protein>
    <submittedName>
        <fullName evidence="2">Uncharacterized protein</fullName>
    </submittedName>
</protein>
<evidence type="ECO:0000313" key="3">
    <source>
        <dbReference type="Proteomes" id="UP001642540"/>
    </source>
</evidence>
<keyword evidence="3" id="KW-1185">Reference proteome</keyword>
<accession>A0ABP1RVP0</accession>
<dbReference type="Proteomes" id="UP001642540">
    <property type="component" value="Unassembled WGS sequence"/>
</dbReference>
<feature type="transmembrane region" description="Helical" evidence="1">
    <location>
        <begin position="25"/>
        <end position="45"/>
    </location>
</feature>
<evidence type="ECO:0000256" key="1">
    <source>
        <dbReference type="SAM" id="Phobius"/>
    </source>
</evidence>
<keyword evidence="1" id="KW-0472">Membrane</keyword>
<gene>
    <name evidence="2" type="ORF">ODALV1_LOCUS26673</name>
</gene>
<feature type="transmembrane region" description="Helical" evidence="1">
    <location>
        <begin position="75"/>
        <end position="97"/>
    </location>
</feature>
<name>A0ABP1RVP0_9HEXA</name>
<organism evidence="2 3">
    <name type="scientific">Orchesella dallaii</name>
    <dbReference type="NCBI Taxonomy" id="48710"/>
    <lineage>
        <taxon>Eukaryota</taxon>
        <taxon>Metazoa</taxon>
        <taxon>Ecdysozoa</taxon>
        <taxon>Arthropoda</taxon>
        <taxon>Hexapoda</taxon>
        <taxon>Collembola</taxon>
        <taxon>Entomobryomorpha</taxon>
        <taxon>Entomobryoidea</taxon>
        <taxon>Orchesellidae</taxon>
        <taxon>Orchesellinae</taxon>
        <taxon>Orchesella</taxon>
    </lineage>
</organism>
<keyword evidence="1" id="KW-0812">Transmembrane</keyword>
<comment type="caution">
    <text evidence="2">The sequence shown here is derived from an EMBL/GenBank/DDBJ whole genome shotgun (WGS) entry which is preliminary data.</text>
</comment>
<dbReference type="EMBL" id="CAXLJM020000112">
    <property type="protein sequence ID" value="CAL8136910.1"/>
    <property type="molecule type" value="Genomic_DNA"/>
</dbReference>
<proteinExistence type="predicted"/>
<reference evidence="2 3" key="1">
    <citation type="submission" date="2024-08" db="EMBL/GenBank/DDBJ databases">
        <authorList>
            <person name="Cucini C."/>
            <person name="Frati F."/>
        </authorList>
    </citation>
    <scope>NUCLEOTIDE SEQUENCE [LARGE SCALE GENOMIC DNA]</scope>
</reference>
<keyword evidence="1" id="KW-1133">Transmembrane helix</keyword>
<sequence>MERASKTIIILNPLESARRRTRNAAFFHLMLTAMSIPLIIFWIIMPCFYEENHIMVDIPSQPIEIHYGEVFGWRLLYPMAVVIYSSVLIYFCMGTVYSADKNPEKESLHESRDQVENAVNSLLIHSAILKWELLNFVACALVYITGINSARESNAFMCFTLGRGLWNLARKLLVERIKKLAIELGKATPAESYVREVLNKHNLL</sequence>